<dbReference type="NCBIfam" id="NF033788">
    <property type="entry name" value="HTH_metalloreg"/>
    <property type="match status" value="1"/>
</dbReference>
<feature type="domain" description="HTH arsR-type" evidence="4">
    <location>
        <begin position="6"/>
        <end position="102"/>
    </location>
</feature>
<dbReference type="CDD" id="cd00090">
    <property type="entry name" value="HTH_ARSR"/>
    <property type="match status" value="1"/>
</dbReference>
<evidence type="ECO:0000256" key="1">
    <source>
        <dbReference type="ARBA" id="ARBA00023015"/>
    </source>
</evidence>
<evidence type="ECO:0000256" key="3">
    <source>
        <dbReference type="ARBA" id="ARBA00023163"/>
    </source>
</evidence>
<evidence type="ECO:0000313" key="6">
    <source>
        <dbReference type="Proteomes" id="UP000033491"/>
    </source>
</evidence>
<comment type="caution">
    <text evidence="5">The sequence shown here is derived from an EMBL/GenBank/DDBJ whole genome shotgun (WGS) entry which is preliminary data.</text>
</comment>
<dbReference type="PANTHER" id="PTHR43132">
    <property type="entry name" value="ARSENICAL RESISTANCE OPERON REPRESSOR ARSR-RELATED"/>
    <property type="match status" value="1"/>
</dbReference>
<organism evidence="5 6">
    <name type="scientific">Levilactobacillus spicheri</name>
    <dbReference type="NCBI Taxonomy" id="216463"/>
    <lineage>
        <taxon>Bacteria</taxon>
        <taxon>Bacillati</taxon>
        <taxon>Bacillota</taxon>
        <taxon>Bacilli</taxon>
        <taxon>Lactobacillales</taxon>
        <taxon>Lactobacillaceae</taxon>
        <taxon>Levilactobacillus</taxon>
    </lineage>
</organism>
<dbReference type="AlphaFoldDB" id="A0A0F3RRC0"/>
<gene>
    <name evidence="5" type="ORF">VC81_08680</name>
</gene>
<keyword evidence="3" id="KW-0804">Transcription</keyword>
<dbReference type="InterPro" id="IPR001845">
    <property type="entry name" value="HTH_ArsR_DNA-bd_dom"/>
</dbReference>
<dbReference type="GO" id="GO:0003700">
    <property type="term" value="F:DNA-binding transcription factor activity"/>
    <property type="evidence" value="ECO:0007669"/>
    <property type="project" value="InterPro"/>
</dbReference>
<evidence type="ECO:0000259" key="4">
    <source>
        <dbReference type="PROSITE" id="PS50987"/>
    </source>
</evidence>
<dbReference type="SUPFAM" id="SSF46785">
    <property type="entry name" value="Winged helix' DNA-binding domain"/>
    <property type="match status" value="1"/>
</dbReference>
<reference evidence="5 6" key="1">
    <citation type="submission" date="2015-03" db="EMBL/GenBank/DDBJ databases">
        <authorList>
            <person name="Zheng J."/>
            <person name="Ganezle M."/>
        </authorList>
    </citation>
    <scope>NUCLEOTIDE SEQUENCE [LARGE SCALE GENOMIC DNA]</scope>
    <source>
        <strain evidence="5 6">LP38</strain>
    </source>
</reference>
<keyword evidence="2" id="KW-0238">DNA-binding</keyword>
<dbReference type="SMART" id="SM00418">
    <property type="entry name" value="HTH_ARSR"/>
    <property type="match status" value="1"/>
</dbReference>
<dbReference type="Gene3D" id="1.10.10.10">
    <property type="entry name" value="Winged helix-like DNA-binding domain superfamily/Winged helix DNA-binding domain"/>
    <property type="match status" value="1"/>
</dbReference>
<dbReference type="InterPro" id="IPR036390">
    <property type="entry name" value="WH_DNA-bd_sf"/>
</dbReference>
<dbReference type="InterPro" id="IPR011991">
    <property type="entry name" value="ArsR-like_HTH"/>
</dbReference>
<dbReference type="PANTHER" id="PTHR43132:SF2">
    <property type="entry name" value="ARSENICAL RESISTANCE OPERON REPRESSOR ARSR-RELATED"/>
    <property type="match status" value="1"/>
</dbReference>
<dbReference type="InterPro" id="IPR036388">
    <property type="entry name" value="WH-like_DNA-bd_sf"/>
</dbReference>
<name>A0A0F3RRC0_9LACO</name>
<accession>A0A0F3RRC0</accession>
<proteinExistence type="predicted"/>
<dbReference type="GO" id="GO:0003677">
    <property type="term" value="F:DNA binding"/>
    <property type="evidence" value="ECO:0007669"/>
    <property type="project" value="UniProtKB-KW"/>
</dbReference>
<dbReference type="PROSITE" id="PS50987">
    <property type="entry name" value="HTH_ARSR_2"/>
    <property type="match status" value="1"/>
</dbReference>
<dbReference type="OrthoDB" id="9798835at2"/>
<dbReference type="Proteomes" id="UP000033491">
    <property type="component" value="Unassembled WGS sequence"/>
</dbReference>
<evidence type="ECO:0000313" key="5">
    <source>
        <dbReference type="EMBL" id="KJW12546.1"/>
    </source>
</evidence>
<sequence length="107" mass="11701">MTTRQQAATAFEAAAPLFTVLADPYRQQILLDLGTTAEGRNVNEITEKLALSRPAVSHHLLLLKQAGLVAVTKHGTQNIYTLTLKASIHQIRALMDLLEASCERGNH</sequence>
<dbReference type="RefSeq" id="WP_045807652.1">
    <property type="nucleotide sequence ID" value="NZ_JZCR01000019.1"/>
</dbReference>
<protein>
    <recommendedName>
        <fullName evidence="4">HTH arsR-type domain-containing protein</fullName>
    </recommendedName>
</protein>
<dbReference type="InterPro" id="IPR051011">
    <property type="entry name" value="Metal_resp_trans_reg"/>
</dbReference>
<dbReference type="PATRIC" id="fig|216463.3.peg.855"/>
<dbReference type="EMBL" id="JZCR01000019">
    <property type="protein sequence ID" value="KJW12546.1"/>
    <property type="molecule type" value="Genomic_DNA"/>
</dbReference>
<dbReference type="STRING" id="216463.VC81_08680"/>
<dbReference type="PRINTS" id="PR00778">
    <property type="entry name" value="HTHARSR"/>
</dbReference>
<evidence type="ECO:0000256" key="2">
    <source>
        <dbReference type="ARBA" id="ARBA00023125"/>
    </source>
</evidence>
<keyword evidence="1" id="KW-0805">Transcription regulation</keyword>
<dbReference type="Pfam" id="PF12840">
    <property type="entry name" value="HTH_20"/>
    <property type="match status" value="1"/>
</dbReference>